<evidence type="ECO:0008006" key="3">
    <source>
        <dbReference type="Google" id="ProtNLM"/>
    </source>
</evidence>
<dbReference type="AlphaFoldDB" id="A4WHS6"/>
<dbReference type="Proteomes" id="UP000001567">
    <property type="component" value="Chromosome"/>
</dbReference>
<gene>
    <name evidence="1" type="ordered locus">Pars_0332</name>
</gene>
<dbReference type="KEGG" id="pas:Pars_0332"/>
<dbReference type="STRING" id="340102.Pars_0332"/>
<dbReference type="OrthoDB" id="371681at2157"/>
<dbReference type="EMBL" id="CP000660">
    <property type="protein sequence ID" value="ABP49943.1"/>
    <property type="molecule type" value="Genomic_DNA"/>
</dbReference>
<protein>
    <recommendedName>
        <fullName evidence="3">DUF2283 domain-containing protein</fullName>
    </recommendedName>
</protein>
<organism evidence="1 2">
    <name type="scientific">Pyrobaculum arsenaticum (strain DSM 13514 / JCM 11321 / PZ6)</name>
    <dbReference type="NCBI Taxonomy" id="340102"/>
    <lineage>
        <taxon>Archaea</taxon>
        <taxon>Thermoproteota</taxon>
        <taxon>Thermoprotei</taxon>
        <taxon>Thermoproteales</taxon>
        <taxon>Thermoproteaceae</taxon>
        <taxon>Pyrobaculum</taxon>
    </lineage>
</organism>
<evidence type="ECO:0000313" key="1">
    <source>
        <dbReference type="EMBL" id="ABP49943.1"/>
    </source>
</evidence>
<proteinExistence type="predicted"/>
<dbReference type="HOGENOM" id="CLU_3094255_0_0_2"/>
<name>A4WHS6_PYRAR</name>
<reference evidence="1 2" key="1">
    <citation type="submission" date="2007-04" db="EMBL/GenBank/DDBJ databases">
        <title>Complete sequence of Pyrobaculum arsenaticum DSM 13514.</title>
        <authorList>
            <consortium name="US DOE Joint Genome Institute"/>
            <person name="Copeland A."/>
            <person name="Lucas S."/>
            <person name="Lapidus A."/>
            <person name="Barry K."/>
            <person name="Glavina del Rio T."/>
            <person name="Dalin E."/>
            <person name="Tice H."/>
            <person name="Pitluck S."/>
            <person name="Chain P."/>
            <person name="Malfatti S."/>
            <person name="Shin M."/>
            <person name="Vergez L."/>
            <person name="Schmutz J."/>
            <person name="Larimer F."/>
            <person name="Land M."/>
            <person name="Hauser L."/>
            <person name="Kyrpides N."/>
            <person name="Mikhailova N."/>
            <person name="Cozen A.E."/>
            <person name="Fitz-Gibbon S.T."/>
            <person name="House C.H."/>
            <person name="Saltikov C."/>
            <person name="Lowe T.M."/>
            <person name="Richardson P."/>
        </authorList>
    </citation>
    <scope>NUCLEOTIDE SEQUENCE [LARGE SCALE GENOMIC DNA]</scope>
    <source>
        <strain evidence="2">ATCC 700994 / DSM 13514 / JCM 11321 / PZ6</strain>
    </source>
</reference>
<sequence length="51" mass="5866">MFIELDEKGEIIGIEVWRASNVLEPIAQTTAARIRQEQPHYFTLLAPSLRL</sequence>
<evidence type="ECO:0000313" key="2">
    <source>
        <dbReference type="Proteomes" id="UP000001567"/>
    </source>
</evidence>
<accession>A4WHS6</accession>